<keyword evidence="2" id="KW-1133">Transmembrane helix</keyword>
<keyword evidence="5" id="KW-1185">Reference proteome</keyword>
<dbReference type="AlphaFoldDB" id="A0A6L3VLE3"/>
<comment type="caution">
    <text evidence="4">The sequence shown here is derived from an EMBL/GenBank/DDBJ whole genome shotgun (WGS) entry which is preliminary data.</text>
</comment>
<dbReference type="EMBL" id="WBMR01000106">
    <property type="protein sequence ID" value="KAB2372744.1"/>
    <property type="molecule type" value="Genomic_DNA"/>
</dbReference>
<accession>A0A6L3VLE3</accession>
<evidence type="ECO:0000256" key="1">
    <source>
        <dbReference type="SAM" id="MobiDB-lite"/>
    </source>
</evidence>
<dbReference type="Proteomes" id="UP000483004">
    <property type="component" value="Unassembled WGS sequence"/>
</dbReference>
<proteinExistence type="predicted"/>
<feature type="region of interest" description="Disordered" evidence="1">
    <location>
        <begin position="655"/>
        <end position="707"/>
    </location>
</feature>
<keyword evidence="2" id="KW-0812">Transmembrane</keyword>
<protein>
    <submittedName>
        <fullName evidence="4">DUF2207 domain-containing protein</fullName>
    </submittedName>
</protein>
<keyword evidence="2" id="KW-0472">Membrane</keyword>
<sequence>MERHRPQALTAAGDDRALRRPRDAVLSVLLDALTEELTTAIAETREADARTTAHAGRAASATAVPLRFRAGYLVGGLVMVLGGWLQGRLLRGAPGDRAVRPAVLGRRLAGVRRPRVDHYRGVGGGAARPQRDGRRRPSAPGQNRSPVLGVVRRMRRILVGAVVACLALLFLAPAVAAAPAPEHIRSYAVELTVGGDGALHVHETIVYDFGDARRHGIERRIPSGRTTIGHLAAGSPDAPAGRSVTRSKGAVDVRIGDPATLVTGVHTYTLDYTATHAVRSDVLDWNAVGTEWKVPIDVVTVRLQAPAAYRSLACYAGPRGSTAPCAGAWNTGQGNAVFAQRLAAGQGITVRATLPHGAVREPAGEDGWQVGAFGWLAVAAALLAVASEVVVFLRPLHWAGLDPAAPVPAVAPAELTVLCTYWAGERDLGACVAVDLAVRGHLRITRPAGKGPRLRRTDRRDTADLRPYEKAFVAEVFGDRDGADAEDVDGLGLARRLRPLVVEAVDAHGWRRPLSAGVPLLRSASALLGAAGFLCLVYGPAAEGVVTDVTALGAALLVVAPVVWLRSRRIDPFTRHAQRLRDEADRYIGGLVTKKVPAAEDLPYSVAKGYQGILRRYVASHGAPPEWYTDDGPDEGLADRFSEVATMFVDASARKAKRASGTRPRTASAARRSTSRWGGSDHGGFGGFGGDGGGVGGGDGGGGGGSW</sequence>
<dbReference type="OrthoDB" id="143710at2"/>
<reference evidence="4 5" key="1">
    <citation type="submission" date="2019-09" db="EMBL/GenBank/DDBJ databases">
        <title>Actinomadura physcomitrii sp. nov., a novel actinomycete isolated from moss [Physcomitrium sphaericum (Ludw) Fuernr].</title>
        <authorList>
            <person name="Liu C."/>
            <person name="Zhuang X."/>
        </authorList>
    </citation>
    <scope>NUCLEOTIDE SEQUENCE [LARGE SCALE GENOMIC DNA]</scope>
    <source>
        <strain evidence="4 5">CYP1-1B</strain>
    </source>
</reference>
<feature type="transmembrane region" description="Helical" evidence="2">
    <location>
        <begin position="157"/>
        <end position="176"/>
    </location>
</feature>
<organism evidence="4 5">
    <name type="scientific">Actinomadura montaniterrae</name>
    <dbReference type="NCBI Taxonomy" id="1803903"/>
    <lineage>
        <taxon>Bacteria</taxon>
        <taxon>Bacillati</taxon>
        <taxon>Actinomycetota</taxon>
        <taxon>Actinomycetes</taxon>
        <taxon>Streptosporangiales</taxon>
        <taxon>Thermomonosporaceae</taxon>
        <taxon>Actinomadura</taxon>
    </lineage>
</organism>
<evidence type="ECO:0000313" key="5">
    <source>
        <dbReference type="Proteomes" id="UP000483004"/>
    </source>
</evidence>
<dbReference type="InterPro" id="IPR018702">
    <property type="entry name" value="DUF2207"/>
</dbReference>
<name>A0A6L3VLE3_9ACTN</name>
<dbReference type="Pfam" id="PF09972">
    <property type="entry name" value="DUF2207"/>
    <property type="match status" value="1"/>
</dbReference>
<dbReference type="RefSeq" id="WP_151543499.1">
    <property type="nucleotide sequence ID" value="NZ_WBMR01000106.1"/>
</dbReference>
<feature type="compositionally biased region" description="Gly residues" evidence="1">
    <location>
        <begin position="680"/>
        <end position="707"/>
    </location>
</feature>
<evidence type="ECO:0000259" key="3">
    <source>
        <dbReference type="Pfam" id="PF09972"/>
    </source>
</evidence>
<evidence type="ECO:0000313" key="4">
    <source>
        <dbReference type="EMBL" id="KAB2372744.1"/>
    </source>
</evidence>
<gene>
    <name evidence="4" type="ORF">F9B16_29605</name>
</gene>
<feature type="region of interest" description="Disordered" evidence="1">
    <location>
        <begin position="117"/>
        <end position="145"/>
    </location>
</feature>
<evidence type="ECO:0000256" key="2">
    <source>
        <dbReference type="SAM" id="Phobius"/>
    </source>
</evidence>
<feature type="domain" description="DUF2207" evidence="3">
    <location>
        <begin position="184"/>
        <end position="353"/>
    </location>
</feature>
<feature type="compositionally biased region" description="Low complexity" evidence="1">
    <location>
        <begin position="661"/>
        <end position="678"/>
    </location>
</feature>